<name>A0ABT3PLH9_9BACT</name>
<dbReference type="InterPro" id="IPR032466">
    <property type="entry name" value="Metal_Hydrolase"/>
</dbReference>
<evidence type="ECO:0000313" key="2">
    <source>
        <dbReference type="EMBL" id="MCW9706720.1"/>
    </source>
</evidence>
<dbReference type="InterPro" id="IPR011059">
    <property type="entry name" value="Metal-dep_hydrolase_composite"/>
</dbReference>
<dbReference type="SUPFAM" id="SSF51556">
    <property type="entry name" value="Metallo-dependent hydrolases"/>
    <property type="match status" value="1"/>
</dbReference>
<dbReference type="InterPro" id="IPR023100">
    <property type="entry name" value="D-aminoacylase_insert_dom_sf"/>
</dbReference>
<dbReference type="Gene3D" id="3.20.20.140">
    <property type="entry name" value="Metal-dependent hydrolases"/>
    <property type="match status" value="1"/>
</dbReference>
<evidence type="ECO:0000259" key="1">
    <source>
        <dbReference type="Pfam" id="PF07969"/>
    </source>
</evidence>
<accession>A0ABT3PLH9</accession>
<dbReference type="EMBL" id="JAGGJA010000004">
    <property type="protein sequence ID" value="MCW9706720.1"/>
    <property type="molecule type" value="Genomic_DNA"/>
</dbReference>
<proteinExistence type="predicted"/>
<dbReference type="Gene3D" id="3.30.1490.130">
    <property type="entry name" value="D-aminoacylase. Domain 3"/>
    <property type="match status" value="1"/>
</dbReference>
<keyword evidence="3" id="KW-1185">Reference proteome</keyword>
<sequence length="506" mass="56096">MRKITIPPIFIGLFIFFGVECTSAQWSWDWHIAGGMVIDGSGEESFRADLLIRDDSIAYIGQVNADTIDARDYVDASGKVISPGFIDVHAHGDPLEDPQFRNFLGMGVTTIVLGQDGRSPSVGSLDSWFAKVEQQQLGVNIAMLSGHGSIRSQVDVGRQTPTEGELRKMERLLESDLKEGALGMSTGLEYVPGIYSKKEELLRLSEVVGRHNGLVMSHMRSEDNADVENSLEELAEQGRVANVHASHLKVVYGKGTKRAEEILDYLEQFRNEGITISADVYPYAASFTGIGIVFPDWAKTETGWQNAMQERPKVLRAYLKKKVNQRNGPGAILFGSGQYAGQTLKEAATGEQKDPVDLLLEMGPQSASAAHFVMDQELQDRIVTGQKVMISSDGSPTMRHPRGYGSFAKIIRYYVFEKELLSLEEAIYKMSGLPAKTIGLKKRGILKEGSKADMLIFDPSNIQDRATFEHPHRLAKGFDWIMINGKLTKKDGEFNSNRFGKVLKKE</sequence>
<evidence type="ECO:0000313" key="3">
    <source>
        <dbReference type="Proteomes" id="UP001207918"/>
    </source>
</evidence>
<dbReference type="Proteomes" id="UP001207918">
    <property type="component" value="Unassembled WGS sequence"/>
</dbReference>
<dbReference type="PANTHER" id="PTHR11647">
    <property type="entry name" value="HYDRANTOINASE/DIHYDROPYRIMIDINASE FAMILY MEMBER"/>
    <property type="match status" value="1"/>
</dbReference>
<dbReference type="Gene3D" id="2.30.40.10">
    <property type="entry name" value="Urease, subunit C, domain 1"/>
    <property type="match status" value="1"/>
</dbReference>
<dbReference type="InterPro" id="IPR050378">
    <property type="entry name" value="Metallo-dep_Hydrolases_sf"/>
</dbReference>
<dbReference type="PANTHER" id="PTHR11647:SF1">
    <property type="entry name" value="COLLAPSIN RESPONSE MEDIATOR PROTEIN"/>
    <property type="match status" value="1"/>
</dbReference>
<organism evidence="2 3">
    <name type="scientific">Fodinibius salsisoli</name>
    <dbReference type="NCBI Taxonomy" id="2820877"/>
    <lineage>
        <taxon>Bacteria</taxon>
        <taxon>Pseudomonadati</taxon>
        <taxon>Balneolota</taxon>
        <taxon>Balneolia</taxon>
        <taxon>Balneolales</taxon>
        <taxon>Balneolaceae</taxon>
        <taxon>Fodinibius</taxon>
    </lineage>
</organism>
<protein>
    <submittedName>
        <fullName evidence="2">Amidohydrolase family protein</fullName>
    </submittedName>
</protein>
<dbReference type="Pfam" id="PF07969">
    <property type="entry name" value="Amidohydro_3"/>
    <property type="match status" value="1"/>
</dbReference>
<reference evidence="2 3" key="1">
    <citation type="submission" date="2021-03" db="EMBL/GenBank/DDBJ databases">
        <title>Aliifodinibius sp. nov., a new bacterium isolated from saline soil.</title>
        <authorList>
            <person name="Galisteo C."/>
            <person name="De La Haba R."/>
            <person name="Sanchez-Porro C."/>
            <person name="Ventosa A."/>
        </authorList>
    </citation>
    <scope>NUCLEOTIDE SEQUENCE [LARGE SCALE GENOMIC DNA]</scope>
    <source>
        <strain evidence="2 3">1BSP15-2V2</strain>
    </source>
</reference>
<gene>
    <name evidence="2" type="ORF">J6I44_07620</name>
</gene>
<dbReference type="RefSeq" id="WP_265765448.1">
    <property type="nucleotide sequence ID" value="NZ_JAGGJA010000004.1"/>
</dbReference>
<feature type="domain" description="Amidohydrolase 3" evidence="1">
    <location>
        <begin position="384"/>
        <end position="486"/>
    </location>
</feature>
<dbReference type="InterPro" id="IPR013108">
    <property type="entry name" value="Amidohydro_3"/>
</dbReference>
<dbReference type="SUPFAM" id="SSF51338">
    <property type="entry name" value="Composite domain of metallo-dependent hydrolases"/>
    <property type="match status" value="1"/>
</dbReference>
<comment type="caution">
    <text evidence="2">The sequence shown here is derived from an EMBL/GenBank/DDBJ whole genome shotgun (WGS) entry which is preliminary data.</text>
</comment>